<dbReference type="EMBL" id="JAQMWT010000173">
    <property type="protein sequence ID" value="KAJ8608328.1"/>
    <property type="molecule type" value="Genomic_DNA"/>
</dbReference>
<evidence type="ECO:0000313" key="2">
    <source>
        <dbReference type="Proteomes" id="UP001230188"/>
    </source>
</evidence>
<proteinExistence type="predicted"/>
<reference evidence="1" key="1">
    <citation type="submission" date="2023-01" db="EMBL/GenBank/DDBJ databases">
        <title>Metagenome sequencing of chrysophaentin producing Chrysophaeum taylorii.</title>
        <authorList>
            <person name="Davison J."/>
            <person name="Bewley C."/>
        </authorList>
    </citation>
    <scope>NUCLEOTIDE SEQUENCE</scope>
    <source>
        <strain evidence="1">NIES-1699</strain>
    </source>
</reference>
<accession>A0AAD7UIK2</accession>
<evidence type="ECO:0000313" key="1">
    <source>
        <dbReference type="EMBL" id="KAJ8608328.1"/>
    </source>
</evidence>
<comment type="caution">
    <text evidence="1">The sequence shown here is derived from an EMBL/GenBank/DDBJ whole genome shotgun (WGS) entry which is preliminary data.</text>
</comment>
<protein>
    <submittedName>
        <fullName evidence="1">Uncharacterized protein</fullName>
    </submittedName>
</protein>
<dbReference type="AlphaFoldDB" id="A0AAD7UIK2"/>
<dbReference type="Proteomes" id="UP001230188">
    <property type="component" value="Unassembled WGS sequence"/>
</dbReference>
<keyword evidence="2" id="KW-1185">Reference proteome</keyword>
<name>A0AAD7UIK2_9STRA</name>
<gene>
    <name evidence="1" type="ORF">CTAYLR_009410</name>
</gene>
<organism evidence="1 2">
    <name type="scientific">Chrysophaeum taylorii</name>
    <dbReference type="NCBI Taxonomy" id="2483200"/>
    <lineage>
        <taxon>Eukaryota</taxon>
        <taxon>Sar</taxon>
        <taxon>Stramenopiles</taxon>
        <taxon>Ochrophyta</taxon>
        <taxon>Pelagophyceae</taxon>
        <taxon>Pelagomonadales</taxon>
        <taxon>Pelagomonadaceae</taxon>
        <taxon>Chrysophaeum</taxon>
    </lineage>
</organism>
<sequence>MATGKAQVLLKEGRIGTLNKNMLVIDVSTCHTCAAIYGSRDGKSELTSVNFKSDYDSTIRSSINFSRTTPGVDFGCEKNPAVSHVPSAKLMHGRRLCEADLVLQYIRTCLPSEDVTLIPNHEAYMFDDRFDRNNLERTLLNLNWLLDHYGKPISMHQRESNIRDCEDPLYKLALMDFYDVCKTVFVFKFVYNSGFLFCHPELISAIELTNVNEYISNMTEDPEHALVISGYPESYALHLPEWVATVQLAFRSPHVLVPVPEGHAGARSVLELHLAHEMFGQISKQVRQNKAPVVSHVIVIIENGAGQTSVTAFLINVRDDPNFYGFIVDYEALASVSTTSVGGQLYNWRILQMAYNKLRHLDKLKTCGLPTQEDFVSLNADKVECWKCAVFPKKVRDLRDGVNTKPLPFDVYCDRHHQARVEFTWSDLSELFVHERTVLWRLISQTAERAIDTYKERKRFFLNLGFKDPRLGKRACDYATFLVQGPKEEPCNMILTGGSSSIPDVTNFFPWCKTMTTPDGSHATLIGSARAAVRDFVHHFPSFDTKECRGDNYTPCGVGCLLLHEHFPEADAQKNFWVSGDGSFIEMILEGHQFMRPGNDPSTKVDMGLNLSWGLEDPKYALRFFLLGTNVRGIFTFDVASPLCIEFATPSLDRTALGEKGWTEGTPVSIQPFAAWQTTKVKVDGIPVHKVVGLTVGFIASFEVVKTSRRKSTKTPKHVEAKMSDRGDDFENMLRTLDNTVTEALKW</sequence>